<dbReference type="InterPro" id="IPR038923">
    <property type="entry name" value="Centrobin"/>
</dbReference>
<dbReference type="GeneID" id="102802473"/>
<feature type="compositionally biased region" description="Polar residues" evidence="2">
    <location>
        <begin position="173"/>
        <end position="191"/>
    </location>
</feature>
<feature type="region of interest" description="Disordered" evidence="2">
    <location>
        <begin position="1"/>
        <end position="112"/>
    </location>
</feature>
<dbReference type="PANTHER" id="PTHR34439:SF1">
    <property type="entry name" value="CENTROBIN"/>
    <property type="match status" value="1"/>
</dbReference>
<feature type="compositionally biased region" description="Polar residues" evidence="2">
    <location>
        <begin position="263"/>
        <end position="281"/>
    </location>
</feature>
<keyword evidence="1" id="KW-0175">Coiled coil</keyword>
<feature type="region of interest" description="Disordered" evidence="2">
    <location>
        <begin position="134"/>
        <end position="300"/>
    </location>
</feature>
<protein>
    <submittedName>
        <fullName evidence="4">Uncharacterized serine-rich protein C215.13-like</fullName>
    </submittedName>
</protein>
<evidence type="ECO:0000313" key="3">
    <source>
        <dbReference type="Proteomes" id="UP000694865"/>
    </source>
</evidence>
<feature type="non-terminal residue" evidence="4">
    <location>
        <position position="522"/>
    </location>
</feature>
<gene>
    <name evidence="4" type="primary">LOC102802473</name>
</gene>
<dbReference type="PANTHER" id="PTHR34439">
    <property type="entry name" value="CENTROBIN"/>
    <property type="match status" value="1"/>
</dbReference>
<organism evidence="3 4">
    <name type="scientific">Saccoglossus kowalevskii</name>
    <name type="common">Acorn worm</name>
    <dbReference type="NCBI Taxonomy" id="10224"/>
    <lineage>
        <taxon>Eukaryota</taxon>
        <taxon>Metazoa</taxon>
        <taxon>Hemichordata</taxon>
        <taxon>Enteropneusta</taxon>
        <taxon>Harrimaniidae</taxon>
        <taxon>Saccoglossus</taxon>
    </lineage>
</organism>
<feature type="coiled-coil region" evidence="1">
    <location>
        <begin position="475"/>
        <end position="502"/>
    </location>
</feature>
<evidence type="ECO:0000256" key="1">
    <source>
        <dbReference type="SAM" id="Coils"/>
    </source>
</evidence>
<reference evidence="4" key="1">
    <citation type="submission" date="2025-08" db="UniProtKB">
        <authorList>
            <consortium name="RefSeq"/>
        </authorList>
    </citation>
    <scope>IDENTIFICATION</scope>
    <source>
        <tissue evidence="4">Testes</tissue>
    </source>
</reference>
<evidence type="ECO:0000256" key="2">
    <source>
        <dbReference type="SAM" id="MobiDB-lite"/>
    </source>
</evidence>
<name>A0ABM0M7B3_SACKO</name>
<accession>A0ABM0M7B3</accession>
<evidence type="ECO:0000313" key="4">
    <source>
        <dbReference type="RefSeq" id="XP_006815904.1"/>
    </source>
</evidence>
<dbReference type="RefSeq" id="XP_006815904.1">
    <property type="nucleotide sequence ID" value="XM_006815841.1"/>
</dbReference>
<sequence length="522" mass="57619">MTSSSIDTDELLSGIEPLISSLTSSPEKSRDSSPLKLNHLEKGSPSPILDSRRSWSQKSDYVGTGGRSPSFEMHDTMKSGTSSSSLSSKHRHSSPKDYPVSGIDNKYAKSLPSTPFCRDLASDITHRLMASLQESKELEDSRKAKSLTSLTTVGLSDDIGDTMSESSKERSPVSRQLFTQSHGVFLTSGSSLGLDPNEKTDVIEHSFQGKNFGKEDIRSPEKLKHAKKVLESDVSSDKTVSTVRHTPSPRIKSGLPPPRLSETKNSPQKPSDTSIKDSNQLEPAPKEFRPSSWREKYASCKSSTHRPRYMYGLSGSLPSLNNMGSAVLSSLGTDYKTSNQDNSTKDYAAVSSSDIKDMENVRNHLSSMLKLGKESVPDRDNFDHTSDSVHDLMSASQIMDPSHHKEDSFDSVKTDVLITAMPYQDISPVRNIGYDSGLSLSSQLCNHSSSAAATVSSKVTDTTLYTENQLLRESVEREKYRRKHCEKQIQQLQSKLLESQQQLAVAVSTDRKKDIMIEQLDK</sequence>
<feature type="compositionally biased region" description="Basic and acidic residues" evidence="2">
    <location>
        <begin position="212"/>
        <end position="231"/>
    </location>
</feature>
<proteinExistence type="predicted"/>
<dbReference type="Proteomes" id="UP000694865">
    <property type="component" value="Unplaced"/>
</dbReference>
<keyword evidence="3" id="KW-1185">Reference proteome</keyword>
<feature type="compositionally biased region" description="Basic and acidic residues" evidence="2">
    <location>
        <begin position="27"/>
        <end position="42"/>
    </location>
</feature>
<feature type="compositionally biased region" description="Basic and acidic residues" evidence="2">
    <location>
        <begin position="284"/>
        <end position="298"/>
    </location>
</feature>
<feature type="compositionally biased region" description="Basic and acidic residues" evidence="2">
    <location>
        <begin position="134"/>
        <end position="143"/>
    </location>
</feature>